<dbReference type="SUPFAM" id="SSF103473">
    <property type="entry name" value="MFS general substrate transporter"/>
    <property type="match status" value="1"/>
</dbReference>
<evidence type="ECO:0000256" key="1">
    <source>
        <dbReference type="ARBA" id="ARBA00004651"/>
    </source>
</evidence>
<sequence length="380" mass="42925">MERRKNHYFSATLLIVMGFLVVCSLYTLIPLYDPISLEWNISKQKIILASSFFSIFYAIGLLMFGPLSDRFGRKKIISYGFLFSALATILIAHSANISHLYVGRSIQGFTLGCFAPVAFAYCFDHFSQSLRNFTISLINAGFLLSGIFGPMISETIVTSFQWEGVFLFFSIVYFLLFLLALFILSPAHSLISTKDKPWKHFFTLLSDRDLRILYLVVFSLLLSFVTFYDSLFQFLSEAFPDQSFLLVRSVGLVGTVSCLFSDIMMRTVGSKRLLLICSLSISFSFFFMMFFYENLFVIGALSVIYVSAISFFLPAIITYIGILGSKHRGSAISLYSFTLLIGTAVSPIISHNFSFLSVLAFLGIWFLLNVVFILGIRRDT</sequence>
<evidence type="ECO:0000313" key="11">
    <source>
        <dbReference type="Proteomes" id="UP000195573"/>
    </source>
</evidence>
<reference evidence="10 12" key="2">
    <citation type="submission" date="2019-08" db="EMBL/GenBank/DDBJ databases">
        <title>Bacillus genomes from the desert of Cuatro Cienegas, Coahuila.</title>
        <authorList>
            <person name="Olmedo-Alvarez G."/>
        </authorList>
    </citation>
    <scope>NUCLEOTIDE SEQUENCE [LARGE SCALE GENOMIC DNA]</scope>
    <source>
        <strain evidence="10 12">CH88_3T</strain>
    </source>
</reference>
<feature type="transmembrane region" description="Helical" evidence="7">
    <location>
        <begin position="355"/>
        <end position="376"/>
    </location>
</feature>
<feature type="transmembrane region" description="Helical" evidence="7">
    <location>
        <begin position="12"/>
        <end position="32"/>
    </location>
</feature>
<feature type="transmembrane region" description="Helical" evidence="7">
    <location>
        <begin position="165"/>
        <end position="191"/>
    </location>
</feature>
<feature type="transmembrane region" description="Helical" evidence="7">
    <location>
        <begin position="273"/>
        <end position="292"/>
    </location>
</feature>
<keyword evidence="11" id="KW-1185">Reference proteome</keyword>
<keyword evidence="5 7" id="KW-1133">Transmembrane helix</keyword>
<evidence type="ECO:0000313" key="12">
    <source>
        <dbReference type="Proteomes" id="UP000323393"/>
    </source>
</evidence>
<feature type="transmembrane region" description="Helical" evidence="7">
    <location>
        <begin position="332"/>
        <end position="349"/>
    </location>
</feature>
<feature type="transmembrane region" description="Helical" evidence="7">
    <location>
        <begin position="243"/>
        <end position="261"/>
    </location>
</feature>
<feature type="transmembrane region" description="Helical" evidence="7">
    <location>
        <begin position="44"/>
        <end position="64"/>
    </location>
</feature>
<dbReference type="InterPro" id="IPR050189">
    <property type="entry name" value="MFS_Efflux_Transporters"/>
</dbReference>
<organism evidence="10 12">
    <name type="scientific">Sutcliffiella horikoshii</name>
    <dbReference type="NCBI Taxonomy" id="79883"/>
    <lineage>
        <taxon>Bacteria</taxon>
        <taxon>Bacillati</taxon>
        <taxon>Bacillota</taxon>
        <taxon>Bacilli</taxon>
        <taxon>Bacillales</taxon>
        <taxon>Bacillaceae</taxon>
        <taxon>Sutcliffiella</taxon>
    </lineage>
</organism>
<dbReference type="GO" id="GO:0005886">
    <property type="term" value="C:plasma membrane"/>
    <property type="evidence" value="ECO:0007669"/>
    <property type="project" value="UniProtKB-SubCell"/>
</dbReference>
<feature type="transmembrane region" description="Helical" evidence="7">
    <location>
        <begin position="101"/>
        <end position="123"/>
    </location>
</feature>
<feature type="transmembrane region" description="Helical" evidence="7">
    <location>
        <begin position="76"/>
        <end position="95"/>
    </location>
</feature>
<proteinExistence type="predicted"/>
<gene>
    <name evidence="9" type="ORF">B4U37_06700</name>
    <name evidence="10" type="ORF">FZC74_01690</name>
</gene>
<evidence type="ECO:0000256" key="4">
    <source>
        <dbReference type="ARBA" id="ARBA00022692"/>
    </source>
</evidence>
<dbReference type="PANTHER" id="PTHR43124:SF3">
    <property type="entry name" value="CHLORAMPHENICOL EFFLUX PUMP RV0191"/>
    <property type="match status" value="1"/>
</dbReference>
<evidence type="ECO:0000313" key="9">
    <source>
        <dbReference type="EMBL" id="ART75735.1"/>
    </source>
</evidence>
<dbReference type="PANTHER" id="PTHR43124">
    <property type="entry name" value="PURINE EFFLUX PUMP PBUE"/>
    <property type="match status" value="1"/>
</dbReference>
<evidence type="ECO:0000256" key="2">
    <source>
        <dbReference type="ARBA" id="ARBA00022448"/>
    </source>
</evidence>
<keyword evidence="4 7" id="KW-0812">Transmembrane</keyword>
<keyword evidence="3" id="KW-1003">Cell membrane</keyword>
<dbReference type="GeneID" id="96738113"/>
<keyword evidence="2" id="KW-0813">Transport</keyword>
<feature type="transmembrane region" description="Helical" evidence="7">
    <location>
        <begin position="135"/>
        <end position="153"/>
    </location>
</feature>
<dbReference type="Proteomes" id="UP000323393">
    <property type="component" value="Unassembled WGS sequence"/>
</dbReference>
<evidence type="ECO:0000256" key="3">
    <source>
        <dbReference type="ARBA" id="ARBA00022475"/>
    </source>
</evidence>
<dbReference type="Proteomes" id="UP000195573">
    <property type="component" value="Chromosome"/>
</dbReference>
<reference evidence="9 11" key="1">
    <citation type="submission" date="2017-04" db="EMBL/GenBank/DDBJ databases">
        <title>Complete Genome Sequence of the Bacillus horikoshii 20a strain from Cuatro Cienegas, Coahuila, Mexico.</title>
        <authorList>
            <person name="Zarza E."/>
            <person name="Alcaraz L.D."/>
            <person name="Aguilar-Salinas B."/>
            <person name="Islas A."/>
            <person name="Olmedo-Alvarez G."/>
        </authorList>
    </citation>
    <scope>NUCLEOTIDE SEQUENCE [LARGE SCALE GENOMIC DNA]</scope>
    <source>
        <strain evidence="9 11">20a</strain>
    </source>
</reference>
<evidence type="ECO:0000256" key="7">
    <source>
        <dbReference type="SAM" id="Phobius"/>
    </source>
</evidence>
<dbReference type="GO" id="GO:0022857">
    <property type="term" value="F:transmembrane transporter activity"/>
    <property type="evidence" value="ECO:0007669"/>
    <property type="project" value="InterPro"/>
</dbReference>
<dbReference type="EMBL" id="CP020880">
    <property type="protein sequence ID" value="ART75735.1"/>
    <property type="molecule type" value="Genomic_DNA"/>
</dbReference>
<feature type="transmembrane region" description="Helical" evidence="7">
    <location>
        <begin position="212"/>
        <end position="231"/>
    </location>
</feature>
<dbReference type="AlphaFoldDB" id="A0A1Y0CLD2"/>
<protein>
    <submittedName>
        <fullName evidence="10">MFS transporter</fullName>
    </submittedName>
</protein>
<accession>A0A1Y0CLD2</accession>
<dbReference type="InterPro" id="IPR036259">
    <property type="entry name" value="MFS_trans_sf"/>
</dbReference>
<name>A0A1Y0CLD2_9BACI</name>
<dbReference type="EMBL" id="VTEU01000001">
    <property type="protein sequence ID" value="TYS61013.1"/>
    <property type="molecule type" value="Genomic_DNA"/>
</dbReference>
<dbReference type="RefSeq" id="WP_088017602.1">
    <property type="nucleotide sequence ID" value="NZ_CP020880.1"/>
</dbReference>
<keyword evidence="6 7" id="KW-0472">Membrane</keyword>
<dbReference type="InterPro" id="IPR020846">
    <property type="entry name" value="MFS_dom"/>
</dbReference>
<dbReference type="Gene3D" id="1.20.1250.20">
    <property type="entry name" value="MFS general substrate transporter like domains"/>
    <property type="match status" value="1"/>
</dbReference>
<dbReference type="Pfam" id="PF07690">
    <property type="entry name" value="MFS_1"/>
    <property type="match status" value="1"/>
</dbReference>
<comment type="subcellular location">
    <subcellularLocation>
        <location evidence="1">Cell membrane</location>
        <topology evidence="1">Multi-pass membrane protein</topology>
    </subcellularLocation>
</comment>
<evidence type="ECO:0000256" key="5">
    <source>
        <dbReference type="ARBA" id="ARBA00022989"/>
    </source>
</evidence>
<dbReference type="PROSITE" id="PS50850">
    <property type="entry name" value="MFS"/>
    <property type="match status" value="1"/>
</dbReference>
<feature type="transmembrane region" description="Helical" evidence="7">
    <location>
        <begin position="298"/>
        <end position="320"/>
    </location>
</feature>
<evidence type="ECO:0000313" key="10">
    <source>
        <dbReference type="EMBL" id="TYS61013.1"/>
    </source>
</evidence>
<dbReference type="KEGG" id="bhk:B4U37_06700"/>
<dbReference type="InterPro" id="IPR011701">
    <property type="entry name" value="MFS"/>
</dbReference>
<evidence type="ECO:0000256" key="6">
    <source>
        <dbReference type="ARBA" id="ARBA00023136"/>
    </source>
</evidence>
<feature type="domain" description="Major facilitator superfamily (MFS) profile" evidence="8">
    <location>
        <begin position="10"/>
        <end position="380"/>
    </location>
</feature>
<evidence type="ECO:0000259" key="8">
    <source>
        <dbReference type="PROSITE" id="PS50850"/>
    </source>
</evidence>